<accession>A0AAC9RJU5</accession>
<dbReference type="InterPro" id="IPR008948">
    <property type="entry name" value="L-Aspartase-like"/>
</dbReference>
<dbReference type="GO" id="GO:0004056">
    <property type="term" value="F:argininosuccinate lyase activity"/>
    <property type="evidence" value="ECO:0007669"/>
    <property type="project" value="UniProtKB-UniRule"/>
</dbReference>
<dbReference type="KEGG" id="cfm:BJL90_12100"/>
<dbReference type="CDD" id="cd01359">
    <property type="entry name" value="Argininosuccinate_lyase"/>
    <property type="match status" value="1"/>
</dbReference>
<dbReference type="InterPro" id="IPR000362">
    <property type="entry name" value="Fumarate_lyase_fam"/>
</dbReference>
<dbReference type="PANTHER" id="PTHR43814:SF1">
    <property type="entry name" value="ARGININOSUCCINATE LYASE"/>
    <property type="match status" value="1"/>
</dbReference>
<comment type="similarity">
    <text evidence="5">Belongs to the lyase 1 family. Argininosuccinate lyase subfamily.</text>
</comment>
<dbReference type="InterPro" id="IPR009049">
    <property type="entry name" value="Argininosuccinate_lyase"/>
</dbReference>
<evidence type="ECO:0000256" key="2">
    <source>
        <dbReference type="ARBA" id="ARBA00012338"/>
    </source>
</evidence>
<dbReference type="Gene3D" id="1.10.275.10">
    <property type="entry name" value="Fumarase/aspartase (N-terminal domain)"/>
    <property type="match status" value="1"/>
</dbReference>
<evidence type="ECO:0000313" key="9">
    <source>
        <dbReference type="EMBL" id="ARE86949.1"/>
    </source>
</evidence>
<evidence type="ECO:0000259" key="7">
    <source>
        <dbReference type="Pfam" id="PF14698"/>
    </source>
</evidence>
<dbReference type="SUPFAM" id="SSF48557">
    <property type="entry name" value="L-aspartase-like"/>
    <property type="match status" value="1"/>
</dbReference>
<dbReference type="Gene3D" id="1.10.40.30">
    <property type="entry name" value="Fumarase/aspartase (C-terminal domain)"/>
    <property type="match status" value="1"/>
</dbReference>
<keyword evidence="4 5" id="KW-0456">Lyase</keyword>
<comment type="subcellular location">
    <subcellularLocation>
        <location evidence="5">Cytoplasm</location>
    </subcellularLocation>
</comment>
<evidence type="ECO:0000259" key="6">
    <source>
        <dbReference type="Pfam" id="PF00206"/>
    </source>
</evidence>
<dbReference type="NCBIfam" id="TIGR00838">
    <property type="entry name" value="argH"/>
    <property type="match status" value="1"/>
</dbReference>
<evidence type="ECO:0000256" key="3">
    <source>
        <dbReference type="ARBA" id="ARBA00022571"/>
    </source>
</evidence>
<keyword evidence="10" id="KW-1185">Reference proteome</keyword>
<dbReference type="PRINTS" id="PR00145">
    <property type="entry name" value="ARGSUCLYASE"/>
</dbReference>
<comment type="pathway">
    <text evidence="1 5">Amino-acid biosynthesis; L-arginine biosynthesis; L-arginine from L-ornithine and carbamoyl phosphate: step 3/3.</text>
</comment>
<dbReference type="RefSeq" id="WP_070968259.1">
    <property type="nucleotide sequence ID" value="NZ_CP017603.1"/>
</dbReference>
<feature type="domain" description="Argininosuccinate lyase C-terminal" evidence="7">
    <location>
        <begin position="364"/>
        <end position="420"/>
    </location>
</feature>
<feature type="domain" description="Fumarate lyase N-terminal" evidence="6">
    <location>
        <begin position="90"/>
        <end position="300"/>
    </location>
</feature>
<protein>
    <recommendedName>
        <fullName evidence="2 5">Argininosuccinate lyase</fullName>
        <shortName evidence="5">ASAL</shortName>
        <ecNumber evidence="2 5">4.3.2.1</ecNumber>
    </recommendedName>
    <alternativeName>
        <fullName evidence="5">Arginosuccinase</fullName>
    </alternativeName>
</protein>
<dbReference type="Proteomes" id="UP000192478">
    <property type="component" value="Chromosome"/>
</dbReference>
<dbReference type="EMBL" id="CP017603">
    <property type="protein sequence ID" value="AOY76536.1"/>
    <property type="molecule type" value="Genomic_DNA"/>
</dbReference>
<reference evidence="8 10" key="1">
    <citation type="submission" date="2016-10" db="EMBL/GenBank/DDBJ databases">
        <title>Complete Genome Sequence of Acetogen Clostridium formicoaceticum ATCC 27076.</title>
        <authorList>
            <person name="Bao T."/>
            <person name="Cheng C."/>
            <person name="Zhao J."/>
            <person name="Yang S.-T."/>
            <person name="Wang J."/>
            <person name="Wang M."/>
        </authorList>
    </citation>
    <scope>NUCLEOTIDE SEQUENCE [LARGE SCALE GENOMIC DNA]</scope>
    <source>
        <strain evidence="8 10">ATCC 27076</strain>
    </source>
</reference>
<evidence type="ECO:0000313" key="8">
    <source>
        <dbReference type="EMBL" id="AOY76536.1"/>
    </source>
</evidence>
<dbReference type="PANTHER" id="PTHR43814">
    <property type="entry name" value="ARGININOSUCCINATE LYASE"/>
    <property type="match status" value="1"/>
</dbReference>
<keyword evidence="5" id="KW-0963">Cytoplasm</keyword>
<name>A0AAC9RJU5_9CLOT</name>
<dbReference type="EC" id="4.3.2.1" evidence="2 5"/>
<dbReference type="HAMAP" id="MF_00006">
    <property type="entry name" value="Arg_succ_lyase"/>
    <property type="match status" value="1"/>
</dbReference>
<keyword evidence="3 5" id="KW-0055">Arginine biosynthesis</keyword>
<evidence type="ECO:0000313" key="11">
    <source>
        <dbReference type="Proteomes" id="UP000192478"/>
    </source>
</evidence>
<dbReference type="InterPro" id="IPR022761">
    <property type="entry name" value="Fumarate_lyase_N"/>
</dbReference>
<dbReference type="GO" id="GO:0042450">
    <property type="term" value="P:L-arginine biosynthetic process via ornithine"/>
    <property type="evidence" value="ECO:0007669"/>
    <property type="project" value="UniProtKB-UniRule"/>
</dbReference>
<dbReference type="InterPro" id="IPR024083">
    <property type="entry name" value="Fumarase/histidase_N"/>
</dbReference>
<dbReference type="AlphaFoldDB" id="A0AAC9RJU5"/>
<dbReference type="PRINTS" id="PR00149">
    <property type="entry name" value="FUMRATELYASE"/>
</dbReference>
<dbReference type="Pfam" id="PF00206">
    <property type="entry name" value="Lyase_1"/>
    <property type="match status" value="1"/>
</dbReference>
<dbReference type="Proteomes" id="UP000177894">
    <property type="component" value="Chromosome"/>
</dbReference>
<proteinExistence type="inferred from homology"/>
<organism evidence="9 11">
    <name type="scientific">Clostridium formicaceticum</name>
    <dbReference type="NCBI Taxonomy" id="1497"/>
    <lineage>
        <taxon>Bacteria</taxon>
        <taxon>Bacillati</taxon>
        <taxon>Bacillota</taxon>
        <taxon>Clostridia</taxon>
        <taxon>Eubacteriales</taxon>
        <taxon>Clostridiaceae</taxon>
        <taxon>Clostridium</taxon>
    </lineage>
</organism>
<reference evidence="9 11" key="2">
    <citation type="submission" date="2017-03" db="EMBL/GenBank/DDBJ databases">
        <title>Complete sequence of Clostridium formicaceticum DSM 92.</title>
        <authorList>
            <person name="Poehlein A."/>
            <person name="Karl M."/>
            <person name="Bengelsdorf F.R."/>
            <person name="Duerre P."/>
            <person name="Daniel R."/>
        </authorList>
    </citation>
    <scope>NUCLEOTIDE SEQUENCE [LARGE SCALE GENOMIC DNA]</scope>
    <source>
        <strain evidence="9 11">DSM 92</strain>
    </source>
</reference>
<evidence type="ECO:0000256" key="5">
    <source>
        <dbReference type="HAMAP-Rule" id="MF_00006"/>
    </source>
</evidence>
<comment type="catalytic activity">
    <reaction evidence="5">
        <text>2-(N(omega)-L-arginino)succinate = fumarate + L-arginine</text>
        <dbReference type="Rhea" id="RHEA:24020"/>
        <dbReference type="ChEBI" id="CHEBI:29806"/>
        <dbReference type="ChEBI" id="CHEBI:32682"/>
        <dbReference type="ChEBI" id="CHEBI:57472"/>
        <dbReference type="EC" id="4.3.2.1"/>
    </reaction>
</comment>
<dbReference type="InterPro" id="IPR029419">
    <property type="entry name" value="Arg_succ_lyase_C"/>
</dbReference>
<sequence>MRERLKEKPNEVVCRNIFEPAMRDDSERSFKNMMRVNIAHVLMLHKQEIIDRHTAKCLVSMLEELQEEGVSVLELNPEYEDLYFNIEKYIICKGGIEIGGKMHTGRSRNDLNATVTRMNARDRILEMCELFLETMKTITQLAENNIEAVMSGYTHMQPAQPITLAHYILSVASALQRDFERLLSSYKRLNICPLGGGAFAGTSFNIDRMYAANLLGFDSVVENSIDAVASRDYLLEIVADLAICCSTISRFAHDLYIWSSDEFKYIEVDSSIAACSSIMPQKKNPITIEHIKAKAAYLIGSFVGIFGCLKNIPYSHCRDSGSESPREFWIAMDQAKSIFELLNVTMKNLTINHENMRKKVNKNFSTVTELADELVRKEKLSFRKAHEIVGSIVADCISKGIEADEISVEMVNKKCEEFGEKNINWSEEELAKILSAKEAIKRRTSLGGPSPTQSRETIDKLKDQFERNRRVCEELKSNVIKSNELMVYLMKNI</sequence>
<keyword evidence="5" id="KW-0028">Amino-acid biosynthesis</keyword>
<gene>
    <name evidence="9" type="primary">argH_1</name>
    <name evidence="5" type="synonym">argH</name>
    <name evidence="8" type="ORF">BJL90_12100</name>
    <name evidence="9" type="ORF">CLFO_13330</name>
</gene>
<dbReference type="Gene3D" id="1.20.200.10">
    <property type="entry name" value="Fumarase/aspartase (Central domain)"/>
    <property type="match status" value="1"/>
</dbReference>
<evidence type="ECO:0000256" key="1">
    <source>
        <dbReference type="ARBA" id="ARBA00004941"/>
    </source>
</evidence>
<dbReference type="EMBL" id="CP020559">
    <property type="protein sequence ID" value="ARE86949.1"/>
    <property type="molecule type" value="Genomic_DNA"/>
</dbReference>
<evidence type="ECO:0000256" key="4">
    <source>
        <dbReference type="ARBA" id="ARBA00023239"/>
    </source>
</evidence>
<dbReference type="GO" id="GO:0005829">
    <property type="term" value="C:cytosol"/>
    <property type="evidence" value="ECO:0007669"/>
    <property type="project" value="TreeGrafter"/>
</dbReference>
<evidence type="ECO:0000313" key="10">
    <source>
        <dbReference type="Proteomes" id="UP000177894"/>
    </source>
</evidence>
<dbReference type="Pfam" id="PF14698">
    <property type="entry name" value="ASL_C2"/>
    <property type="match status" value="1"/>
</dbReference>